<dbReference type="Proteomes" id="UP000031192">
    <property type="component" value="Unassembled WGS sequence"/>
</dbReference>
<dbReference type="HOGENOM" id="CLU_020336_7_0_1"/>
<protein>
    <submittedName>
        <fullName evidence="2">Epoxide hydrolase-like protein</fullName>
    </submittedName>
</protein>
<dbReference type="InterPro" id="IPR000639">
    <property type="entry name" value="Epox_hydrolase-like"/>
</dbReference>
<gene>
    <name evidence="2" type="ORF">MGU_06119</name>
</gene>
<dbReference type="AlphaFoldDB" id="A0A0B4H3Q0"/>
<dbReference type="InterPro" id="IPR000073">
    <property type="entry name" value="AB_hydrolase_1"/>
</dbReference>
<sequence length="333" mass="37530">MTVQLPARNSFEASKGHTYSYIHLRPKTPAKPTLLFIHGFPSHIPDWTRQIDHFASLGYGILACDLLGFGQSSKPTDPSSYRLKPMADELCQLLDAAGIKVAIGIGHDIGCTILSRLAAYHPDRFTALVFLAVGPPKLGTRFGLDLINDMTRRAMGFELLGYINWLSDRDDGTTRAMLEKNAASAMSLLFARDRQAWNEWFHPLHKMRQFVTEDRRVPIGEWYTHDLQQLHLEAFHREGGYTGSTRWYRMWRDNLFAPDEKGFEELLLSRPTLLIAPSGAEQQEQMLAAWAPHLTVHYVDSGHWVHLERAAETNAAMEKFLDTLSSGGAPGLS</sequence>
<dbReference type="PANTHER" id="PTHR43798">
    <property type="entry name" value="MONOACYLGLYCEROL LIPASE"/>
    <property type="match status" value="1"/>
</dbReference>
<dbReference type="GO" id="GO:0016020">
    <property type="term" value="C:membrane"/>
    <property type="evidence" value="ECO:0007669"/>
    <property type="project" value="TreeGrafter"/>
</dbReference>
<dbReference type="SUPFAM" id="SSF53474">
    <property type="entry name" value="alpha/beta-Hydrolases"/>
    <property type="match status" value="1"/>
</dbReference>
<evidence type="ECO:0000313" key="2">
    <source>
        <dbReference type="EMBL" id="KID86647.1"/>
    </source>
</evidence>
<feature type="domain" description="AB hydrolase-1" evidence="1">
    <location>
        <begin position="32"/>
        <end position="309"/>
    </location>
</feature>
<dbReference type="Pfam" id="PF00561">
    <property type="entry name" value="Abhydrolase_1"/>
    <property type="match status" value="1"/>
</dbReference>
<evidence type="ECO:0000259" key="1">
    <source>
        <dbReference type="Pfam" id="PF00561"/>
    </source>
</evidence>
<dbReference type="GO" id="GO:0047372">
    <property type="term" value="F:monoacylglycerol lipase activity"/>
    <property type="evidence" value="ECO:0007669"/>
    <property type="project" value="TreeGrafter"/>
</dbReference>
<comment type="caution">
    <text evidence="2">The sequence shown here is derived from an EMBL/GenBank/DDBJ whole genome shotgun (WGS) entry which is preliminary data.</text>
</comment>
<dbReference type="Gene3D" id="3.40.50.1820">
    <property type="entry name" value="alpha/beta hydrolase"/>
    <property type="match status" value="1"/>
</dbReference>
<reference evidence="2 3" key="1">
    <citation type="journal article" date="2014" name="Proc. Natl. Acad. Sci. U.S.A.">
        <title>Trajectory and genomic determinants of fungal-pathogen speciation and host adaptation.</title>
        <authorList>
            <person name="Hu X."/>
            <person name="Xiao G."/>
            <person name="Zheng P."/>
            <person name="Shang Y."/>
            <person name="Su Y."/>
            <person name="Zhang X."/>
            <person name="Liu X."/>
            <person name="Zhan S."/>
            <person name="St Leger R.J."/>
            <person name="Wang C."/>
        </authorList>
    </citation>
    <scope>NUCLEOTIDE SEQUENCE [LARGE SCALE GENOMIC DNA]</scope>
    <source>
        <strain evidence="2 3">ARSEF 977</strain>
    </source>
</reference>
<dbReference type="EMBL" id="AZNH01000020">
    <property type="protein sequence ID" value="KID86647.1"/>
    <property type="molecule type" value="Genomic_DNA"/>
</dbReference>
<evidence type="ECO:0000313" key="3">
    <source>
        <dbReference type="Proteomes" id="UP000031192"/>
    </source>
</evidence>
<dbReference type="PANTHER" id="PTHR43798:SF33">
    <property type="entry name" value="HYDROLASE, PUTATIVE (AFU_ORTHOLOGUE AFUA_2G14860)-RELATED"/>
    <property type="match status" value="1"/>
</dbReference>
<keyword evidence="3" id="KW-1185">Reference proteome</keyword>
<dbReference type="PRINTS" id="PR00412">
    <property type="entry name" value="EPOXHYDRLASE"/>
</dbReference>
<accession>A0A0B4H3Q0</accession>
<dbReference type="GO" id="GO:0046464">
    <property type="term" value="P:acylglycerol catabolic process"/>
    <property type="evidence" value="ECO:0007669"/>
    <property type="project" value="TreeGrafter"/>
</dbReference>
<proteinExistence type="predicted"/>
<name>A0A0B4H3Q0_METGA</name>
<dbReference type="OrthoDB" id="284184at2759"/>
<dbReference type="InterPro" id="IPR029058">
    <property type="entry name" value="AB_hydrolase_fold"/>
</dbReference>
<organism evidence="2 3">
    <name type="scientific">Metarhizium guizhouense (strain ARSEF 977)</name>
    <dbReference type="NCBI Taxonomy" id="1276136"/>
    <lineage>
        <taxon>Eukaryota</taxon>
        <taxon>Fungi</taxon>
        <taxon>Dikarya</taxon>
        <taxon>Ascomycota</taxon>
        <taxon>Pezizomycotina</taxon>
        <taxon>Sordariomycetes</taxon>
        <taxon>Hypocreomycetidae</taxon>
        <taxon>Hypocreales</taxon>
        <taxon>Clavicipitaceae</taxon>
        <taxon>Metarhizium</taxon>
    </lineage>
</organism>
<dbReference type="InterPro" id="IPR050266">
    <property type="entry name" value="AB_hydrolase_sf"/>
</dbReference>